<proteinExistence type="inferred from homology"/>
<sequence>MPYDYAQELESVTSDLVKMCELVNHAITQATTALLNDDLEIAQTVIDGDEAINTLNQQVDETCMRITALQAPIAGDLRLVIGGIRMATSIERMGDLASHIAKQVRLRYPSPSIPEDLKKTFSEMGDAASMITAATARVIKNRDTDLADDIKRFDDQLDRLHRELFTVVLSDDWDKGVEAAIDVTLLSRFYERFGDHAVTVARRVIHIVTGDPYTK</sequence>
<dbReference type="InterPro" id="IPR026022">
    <property type="entry name" value="PhoU_dom"/>
</dbReference>
<dbReference type="Gene3D" id="1.20.58.220">
    <property type="entry name" value="Phosphate transport system protein phou homolog 2, domain 2"/>
    <property type="match status" value="1"/>
</dbReference>
<evidence type="ECO:0000256" key="3">
    <source>
        <dbReference type="ARBA" id="ARBA00011738"/>
    </source>
</evidence>
<evidence type="ECO:0000256" key="5">
    <source>
        <dbReference type="ARBA" id="ARBA00022490"/>
    </source>
</evidence>
<keyword evidence="6" id="KW-0592">Phosphate transport</keyword>
<evidence type="ECO:0000256" key="1">
    <source>
        <dbReference type="ARBA" id="ARBA00004496"/>
    </source>
</evidence>
<dbReference type="InterPro" id="IPR028366">
    <property type="entry name" value="PhoU"/>
</dbReference>
<dbReference type="PANTHER" id="PTHR42930:SF3">
    <property type="entry name" value="PHOSPHATE-SPECIFIC TRANSPORT SYSTEM ACCESSORY PROTEIN PHOU"/>
    <property type="match status" value="1"/>
</dbReference>
<comment type="subcellular location">
    <subcellularLocation>
        <location evidence="1">Cytoplasm</location>
    </subcellularLocation>
</comment>
<evidence type="ECO:0000313" key="8">
    <source>
        <dbReference type="EMBL" id="CAB4330199.1"/>
    </source>
</evidence>
<dbReference type="Pfam" id="PF01895">
    <property type="entry name" value="PhoU"/>
    <property type="match status" value="2"/>
</dbReference>
<name>A0A6J5YQB3_9ZZZZ</name>
<protein>
    <submittedName>
        <fullName evidence="8">Unannotated protein</fullName>
    </submittedName>
</protein>
<evidence type="ECO:0000259" key="7">
    <source>
        <dbReference type="Pfam" id="PF01895"/>
    </source>
</evidence>
<dbReference type="FunFam" id="1.20.58.220:FF:000004">
    <property type="entry name" value="Phosphate-specific transport system accessory protein PhoU"/>
    <property type="match status" value="1"/>
</dbReference>
<dbReference type="GO" id="GO:0045936">
    <property type="term" value="P:negative regulation of phosphate metabolic process"/>
    <property type="evidence" value="ECO:0007669"/>
    <property type="project" value="InterPro"/>
</dbReference>
<feature type="domain" description="PhoU" evidence="7">
    <location>
        <begin position="122"/>
        <end position="204"/>
    </location>
</feature>
<dbReference type="GO" id="GO:0030643">
    <property type="term" value="P:intracellular phosphate ion homeostasis"/>
    <property type="evidence" value="ECO:0007669"/>
    <property type="project" value="InterPro"/>
</dbReference>
<dbReference type="SUPFAM" id="SSF109755">
    <property type="entry name" value="PhoU-like"/>
    <property type="match status" value="1"/>
</dbReference>
<dbReference type="EMBL" id="CAESAJ010000005">
    <property type="protein sequence ID" value="CAB4330199.1"/>
    <property type="molecule type" value="Genomic_DNA"/>
</dbReference>
<dbReference type="PANTHER" id="PTHR42930">
    <property type="entry name" value="PHOSPHATE-SPECIFIC TRANSPORT SYSTEM ACCESSORY PROTEIN PHOU"/>
    <property type="match status" value="1"/>
</dbReference>
<keyword evidence="4" id="KW-0813">Transport</keyword>
<dbReference type="GO" id="GO:0005737">
    <property type="term" value="C:cytoplasm"/>
    <property type="evidence" value="ECO:0007669"/>
    <property type="project" value="UniProtKB-SubCell"/>
</dbReference>
<comment type="similarity">
    <text evidence="2">Belongs to the PhoU family.</text>
</comment>
<gene>
    <name evidence="8" type="ORF">UFOPK3770_00101</name>
</gene>
<dbReference type="InterPro" id="IPR038078">
    <property type="entry name" value="PhoU-like_sf"/>
</dbReference>
<dbReference type="PIRSF" id="PIRSF003107">
    <property type="entry name" value="PhoU"/>
    <property type="match status" value="1"/>
</dbReference>
<reference evidence="8" key="1">
    <citation type="submission" date="2020-05" db="EMBL/GenBank/DDBJ databases">
        <authorList>
            <person name="Chiriac C."/>
            <person name="Salcher M."/>
            <person name="Ghai R."/>
            <person name="Kavagutti S V."/>
        </authorList>
    </citation>
    <scope>NUCLEOTIDE SEQUENCE</scope>
</reference>
<evidence type="ECO:0000256" key="6">
    <source>
        <dbReference type="ARBA" id="ARBA00022592"/>
    </source>
</evidence>
<accession>A0A6J5YQB3</accession>
<feature type="domain" description="PhoU" evidence="7">
    <location>
        <begin position="17"/>
        <end position="104"/>
    </location>
</feature>
<dbReference type="NCBIfam" id="TIGR02135">
    <property type="entry name" value="phoU_full"/>
    <property type="match status" value="1"/>
</dbReference>
<evidence type="ECO:0000256" key="4">
    <source>
        <dbReference type="ARBA" id="ARBA00022448"/>
    </source>
</evidence>
<dbReference type="AlphaFoldDB" id="A0A6J5YQB3"/>
<evidence type="ECO:0000256" key="2">
    <source>
        <dbReference type="ARBA" id="ARBA00008107"/>
    </source>
</evidence>
<dbReference type="GO" id="GO:0006817">
    <property type="term" value="P:phosphate ion transport"/>
    <property type="evidence" value="ECO:0007669"/>
    <property type="project" value="UniProtKB-KW"/>
</dbReference>
<organism evidence="8">
    <name type="scientific">freshwater metagenome</name>
    <dbReference type="NCBI Taxonomy" id="449393"/>
    <lineage>
        <taxon>unclassified sequences</taxon>
        <taxon>metagenomes</taxon>
        <taxon>ecological metagenomes</taxon>
    </lineage>
</organism>
<comment type="subunit">
    <text evidence="3">Homodimer.</text>
</comment>
<keyword evidence="5" id="KW-0963">Cytoplasm</keyword>